<dbReference type="AlphaFoldDB" id="A0A183D2M6"/>
<organism evidence="9">
    <name type="scientific">Gongylonema pulchrum</name>
    <dbReference type="NCBI Taxonomy" id="637853"/>
    <lineage>
        <taxon>Eukaryota</taxon>
        <taxon>Metazoa</taxon>
        <taxon>Ecdysozoa</taxon>
        <taxon>Nematoda</taxon>
        <taxon>Chromadorea</taxon>
        <taxon>Rhabditida</taxon>
        <taxon>Spirurina</taxon>
        <taxon>Spiruromorpha</taxon>
        <taxon>Spiruroidea</taxon>
        <taxon>Gongylonematidae</taxon>
        <taxon>Gongylonema</taxon>
    </lineage>
</organism>
<evidence type="ECO:0000256" key="4">
    <source>
        <dbReference type="ARBA" id="ARBA00022833"/>
    </source>
</evidence>
<dbReference type="InterPro" id="IPR012340">
    <property type="entry name" value="NA-bd_OB-fold"/>
</dbReference>
<evidence type="ECO:0000256" key="6">
    <source>
        <dbReference type="SAM" id="MobiDB-lite"/>
    </source>
</evidence>
<feature type="region of interest" description="Disordered" evidence="6">
    <location>
        <begin position="36"/>
        <end position="64"/>
    </location>
</feature>
<reference evidence="9" key="1">
    <citation type="submission" date="2016-06" db="UniProtKB">
        <authorList>
            <consortium name="WormBaseParasite"/>
        </authorList>
    </citation>
    <scope>IDENTIFICATION</scope>
</reference>
<evidence type="ECO:0000256" key="5">
    <source>
        <dbReference type="ARBA" id="ARBA00023125"/>
    </source>
</evidence>
<name>A0A183D2M6_9BILA</name>
<dbReference type="CDD" id="cd04474">
    <property type="entry name" value="RPA1_DBD_A"/>
    <property type="match status" value="1"/>
</dbReference>
<evidence type="ECO:0000256" key="1">
    <source>
        <dbReference type="ARBA" id="ARBA00005690"/>
    </source>
</evidence>
<keyword evidence="5" id="KW-0238">DNA-binding</keyword>
<dbReference type="GO" id="GO:0003677">
    <property type="term" value="F:DNA binding"/>
    <property type="evidence" value="ECO:0007669"/>
    <property type="project" value="UniProtKB-KW"/>
</dbReference>
<sequence length="147" mass="16268">MDYEILGRNLPVFGNPVHHSGNPADYRGLNVNAGLQKNKPEHRTPEKPTSVLAQATPSGRPGGPSSHCVVNLVSQNLTPIKLITPYVNKWRICGMVTAKEEMRTFKTARKETRVFNFEITDEEGGCIRIAAFDDVADKFFSIIQKGA</sequence>
<evidence type="ECO:0000313" key="7">
    <source>
        <dbReference type="EMBL" id="VDK37177.1"/>
    </source>
</evidence>
<dbReference type="SUPFAM" id="SSF50249">
    <property type="entry name" value="Nucleic acid-binding proteins"/>
    <property type="match status" value="1"/>
</dbReference>
<evidence type="ECO:0000313" key="9">
    <source>
        <dbReference type="WBParaSite" id="GPUH_0000297201-mRNA-1"/>
    </source>
</evidence>
<dbReference type="EMBL" id="UYRT01004757">
    <property type="protein sequence ID" value="VDK37177.1"/>
    <property type="molecule type" value="Genomic_DNA"/>
</dbReference>
<keyword evidence="8" id="KW-1185">Reference proteome</keyword>
<proteinExistence type="inferred from homology"/>
<dbReference type="GO" id="GO:0008270">
    <property type="term" value="F:zinc ion binding"/>
    <property type="evidence" value="ECO:0007669"/>
    <property type="project" value="UniProtKB-KW"/>
</dbReference>
<comment type="similarity">
    <text evidence="1">Belongs to the replication factor A protein 1 family.</text>
</comment>
<reference evidence="7 8" key="2">
    <citation type="submission" date="2018-11" db="EMBL/GenBank/DDBJ databases">
        <authorList>
            <consortium name="Pathogen Informatics"/>
        </authorList>
    </citation>
    <scope>NUCLEOTIDE SEQUENCE [LARGE SCALE GENOMIC DNA]</scope>
</reference>
<dbReference type="FunFam" id="2.40.50.140:FF:000041">
    <property type="entry name" value="Replication protein A subunit"/>
    <property type="match status" value="1"/>
</dbReference>
<gene>
    <name evidence="7" type="ORF">GPUH_LOCUS2965</name>
</gene>
<protein>
    <submittedName>
        <fullName evidence="9">OB domain-containing protein</fullName>
    </submittedName>
</protein>
<dbReference type="Proteomes" id="UP000271098">
    <property type="component" value="Unassembled WGS sequence"/>
</dbReference>
<accession>A0A183D2M6</accession>
<keyword evidence="3" id="KW-0863">Zinc-finger</keyword>
<evidence type="ECO:0000256" key="3">
    <source>
        <dbReference type="ARBA" id="ARBA00022771"/>
    </source>
</evidence>
<evidence type="ECO:0000256" key="2">
    <source>
        <dbReference type="ARBA" id="ARBA00022723"/>
    </source>
</evidence>
<dbReference type="OrthoDB" id="1751331at2759"/>
<evidence type="ECO:0000313" key="8">
    <source>
        <dbReference type="Proteomes" id="UP000271098"/>
    </source>
</evidence>
<keyword evidence="4" id="KW-0862">Zinc</keyword>
<dbReference type="WBParaSite" id="GPUH_0000297201-mRNA-1">
    <property type="protein sequence ID" value="GPUH_0000297201-mRNA-1"/>
    <property type="gene ID" value="GPUH_0000297201"/>
</dbReference>
<keyword evidence="2" id="KW-0479">Metal-binding</keyword>
<dbReference type="Gene3D" id="2.40.50.140">
    <property type="entry name" value="Nucleic acid-binding proteins"/>
    <property type="match status" value="1"/>
</dbReference>